<dbReference type="SMART" id="SM00499">
    <property type="entry name" value="AAI"/>
    <property type="match status" value="1"/>
</dbReference>
<reference evidence="4" key="1">
    <citation type="submission" date="2022-08" db="EMBL/GenBank/DDBJ databases">
        <authorList>
            <person name="Marques A."/>
        </authorList>
    </citation>
    <scope>NUCLEOTIDE SEQUENCE</scope>
    <source>
        <strain evidence="4">RhyPub2mFocal</strain>
        <tissue evidence="4">Leaves</tissue>
    </source>
</reference>
<dbReference type="Pfam" id="PF00234">
    <property type="entry name" value="Tryp_alpha_amyl"/>
    <property type="match status" value="1"/>
</dbReference>
<dbReference type="EMBL" id="JAMFTS010000005">
    <property type="protein sequence ID" value="KAJ4749266.1"/>
    <property type="molecule type" value="Genomic_DNA"/>
</dbReference>
<dbReference type="GO" id="GO:0006869">
    <property type="term" value="P:lipid transport"/>
    <property type="evidence" value="ECO:0007669"/>
    <property type="project" value="InterPro"/>
</dbReference>
<dbReference type="InterPro" id="IPR000528">
    <property type="entry name" value="Plant_nsLTP"/>
</dbReference>
<keyword evidence="2" id="KW-1133">Transmembrane helix</keyword>
<organism evidence="4 5">
    <name type="scientific">Rhynchospora pubera</name>
    <dbReference type="NCBI Taxonomy" id="906938"/>
    <lineage>
        <taxon>Eukaryota</taxon>
        <taxon>Viridiplantae</taxon>
        <taxon>Streptophyta</taxon>
        <taxon>Embryophyta</taxon>
        <taxon>Tracheophyta</taxon>
        <taxon>Spermatophyta</taxon>
        <taxon>Magnoliopsida</taxon>
        <taxon>Liliopsida</taxon>
        <taxon>Poales</taxon>
        <taxon>Cyperaceae</taxon>
        <taxon>Cyperoideae</taxon>
        <taxon>Rhynchosporeae</taxon>
        <taxon>Rhynchospora</taxon>
    </lineage>
</organism>
<dbReference type="GO" id="GO:0008289">
    <property type="term" value="F:lipid binding"/>
    <property type="evidence" value="ECO:0007669"/>
    <property type="project" value="UniProtKB-KW"/>
</dbReference>
<dbReference type="CDD" id="cd01960">
    <property type="entry name" value="nsLTP1"/>
    <property type="match status" value="1"/>
</dbReference>
<keyword evidence="2" id="KW-0812">Transmembrane</keyword>
<dbReference type="InterPro" id="IPR016140">
    <property type="entry name" value="Bifunc_inhib/LTP/seed_store"/>
</dbReference>
<feature type="domain" description="Bifunctional inhibitor/plant lipid transfer protein/seed storage helical" evidence="3">
    <location>
        <begin position="85"/>
        <end position="170"/>
    </location>
</feature>
<accession>A0AAV8C180</accession>
<gene>
    <name evidence="4" type="ORF">LUZ62_083671</name>
</gene>
<evidence type="ECO:0000256" key="2">
    <source>
        <dbReference type="SAM" id="Phobius"/>
    </source>
</evidence>
<evidence type="ECO:0000313" key="4">
    <source>
        <dbReference type="EMBL" id="KAJ4749266.1"/>
    </source>
</evidence>
<comment type="caution">
    <text evidence="4">The sequence shown here is derived from an EMBL/GenBank/DDBJ whole genome shotgun (WGS) entry which is preliminary data.</text>
</comment>
<keyword evidence="2" id="KW-0472">Membrane</keyword>
<evidence type="ECO:0000259" key="3">
    <source>
        <dbReference type="SMART" id="SM00499"/>
    </source>
</evidence>
<keyword evidence="1" id="KW-0446">Lipid-binding</keyword>
<dbReference type="Proteomes" id="UP001140206">
    <property type="component" value="Chromosome 5"/>
</dbReference>
<dbReference type="InterPro" id="IPR036312">
    <property type="entry name" value="Bifun_inhib/LTP/seed_sf"/>
</dbReference>
<dbReference type="SUPFAM" id="SSF47699">
    <property type="entry name" value="Bifunctional inhibitor/lipid-transfer protein/seed storage 2S albumin"/>
    <property type="match status" value="1"/>
</dbReference>
<proteinExistence type="inferred from homology"/>
<protein>
    <recommendedName>
        <fullName evidence="1">Non-specific lipid-transfer protein</fullName>
    </recommendedName>
</protein>
<sequence>MHRLCLTVSIINSSANKVWFRVGFLPILTLPPRSTPPPFHHHQQVLPYISYKRNKMANCFVATVAVAVLVLLLTAPQSAESTITCGQAATSIAPCLEFAKTGKGSPPANCCSGVKTLNALAKSTMDRQDVCNCLKKAAGSVTGLNPTAAASIPRKCGVNIPYSISTSIDCSKVH</sequence>
<name>A0AAV8C180_9POAL</name>
<dbReference type="Gene3D" id="1.10.110.10">
    <property type="entry name" value="Plant lipid-transfer and hydrophobic proteins"/>
    <property type="match status" value="1"/>
</dbReference>
<keyword evidence="1" id="KW-0813">Transport</keyword>
<dbReference type="PROSITE" id="PS00597">
    <property type="entry name" value="PLANT_LTP"/>
    <property type="match status" value="1"/>
</dbReference>
<comment type="similarity">
    <text evidence="1">Belongs to the plant LTP family.</text>
</comment>
<dbReference type="PRINTS" id="PR00382">
    <property type="entry name" value="LIPIDTRNSFER"/>
</dbReference>
<keyword evidence="5" id="KW-1185">Reference proteome</keyword>
<dbReference type="AlphaFoldDB" id="A0AAV8C180"/>
<evidence type="ECO:0000313" key="5">
    <source>
        <dbReference type="Proteomes" id="UP001140206"/>
    </source>
</evidence>
<comment type="function">
    <text evidence="1">Plant non-specific lipid-transfer proteins transfer phospholipids as well as galactolipids across membranes. May play a role in wax or cutin deposition in the cell walls of expanding epidermal cells and certain secretory tissues.</text>
</comment>
<evidence type="ECO:0000256" key="1">
    <source>
        <dbReference type="RuleBase" id="RU000628"/>
    </source>
</evidence>
<dbReference type="PANTHER" id="PTHR33076">
    <property type="entry name" value="NON-SPECIFIC LIPID-TRANSFER PROTEIN 2-RELATED"/>
    <property type="match status" value="1"/>
</dbReference>
<feature type="transmembrane region" description="Helical" evidence="2">
    <location>
        <begin position="56"/>
        <end position="75"/>
    </location>
</feature>